<accession>A0ABU0IQ84</accession>
<dbReference type="PANTHER" id="PTHR43725:SF53">
    <property type="entry name" value="UDP-ARABINOSE 4-EPIMERASE 1"/>
    <property type="match status" value="1"/>
</dbReference>
<evidence type="ECO:0000256" key="9">
    <source>
        <dbReference type="ARBA" id="ARBA00023277"/>
    </source>
</evidence>
<dbReference type="InterPro" id="IPR001509">
    <property type="entry name" value="Epimerase_deHydtase"/>
</dbReference>
<keyword evidence="7 10" id="KW-0520">NAD</keyword>
<evidence type="ECO:0000256" key="4">
    <source>
        <dbReference type="ARBA" id="ARBA00007637"/>
    </source>
</evidence>
<reference evidence="12 13" key="1">
    <citation type="submission" date="2023-07" db="EMBL/GenBank/DDBJ databases">
        <title>Genomic Encyclopedia of Type Strains, Phase IV (KMG-IV): sequencing the most valuable type-strain genomes for metagenomic binning, comparative biology and taxonomic classification.</title>
        <authorList>
            <person name="Goeker M."/>
        </authorList>
    </citation>
    <scope>NUCLEOTIDE SEQUENCE [LARGE SCALE GENOMIC DNA]</scope>
    <source>
        <strain evidence="12 13">DSM 18695</strain>
    </source>
</reference>
<comment type="subunit">
    <text evidence="10">Homodimer.</text>
</comment>
<dbReference type="Proteomes" id="UP001228905">
    <property type="component" value="Unassembled WGS sequence"/>
</dbReference>
<comment type="catalytic activity">
    <reaction evidence="1 10">
        <text>UDP-alpha-D-glucose = UDP-alpha-D-galactose</text>
        <dbReference type="Rhea" id="RHEA:22168"/>
        <dbReference type="ChEBI" id="CHEBI:58885"/>
        <dbReference type="ChEBI" id="CHEBI:66914"/>
        <dbReference type="EC" id="5.1.3.2"/>
    </reaction>
</comment>
<dbReference type="InterPro" id="IPR036291">
    <property type="entry name" value="NAD(P)-bd_dom_sf"/>
</dbReference>
<evidence type="ECO:0000256" key="8">
    <source>
        <dbReference type="ARBA" id="ARBA00023235"/>
    </source>
</evidence>
<dbReference type="EMBL" id="JAUSVS010000001">
    <property type="protein sequence ID" value="MDQ0463112.1"/>
    <property type="molecule type" value="Genomic_DNA"/>
</dbReference>
<evidence type="ECO:0000256" key="2">
    <source>
        <dbReference type="ARBA" id="ARBA00001911"/>
    </source>
</evidence>
<dbReference type="GO" id="GO:0050373">
    <property type="term" value="F:UDP-arabinose 4-epimerase activity"/>
    <property type="evidence" value="ECO:0007669"/>
    <property type="project" value="UniProtKB-EC"/>
</dbReference>
<name>A0ABU0IQ84_9CAUL</name>
<dbReference type="CDD" id="cd05247">
    <property type="entry name" value="UDP_G4E_1_SDR_e"/>
    <property type="match status" value="1"/>
</dbReference>
<evidence type="ECO:0000256" key="6">
    <source>
        <dbReference type="ARBA" id="ARBA00018569"/>
    </source>
</evidence>
<dbReference type="Pfam" id="PF01370">
    <property type="entry name" value="Epimerase"/>
    <property type="match status" value="1"/>
</dbReference>
<evidence type="ECO:0000256" key="1">
    <source>
        <dbReference type="ARBA" id="ARBA00000083"/>
    </source>
</evidence>
<evidence type="ECO:0000313" key="12">
    <source>
        <dbReference type="EMBL" id="MDQ0463112.1"/>
    </source>
</evidence>
<dbReference type="EC" id="5.1.3.2" evidence="5 10"/>
<keyword evidence="8 10" id="KW-0413">Isomerase</keyword>
<dbReference type="Gene3D" id="3.90.25.10">
    <property type="entry name" value="UDP-galactose 4-epimerase, domain 1"/>
    <property type="match status" value="1"/>
</dbReference>
<feature type="domain" description="NAD-dependent epimerase/dehydratase" evidence="11">
    <location>
        <begin position="5"/>
        <end position="253"/>
    </location>
</feature>
<evidence type="ECO:0000256" key="3">
    <source>
        <dbReference type="ARBA" id="ARBA00004947"/>
    </source>
</evidence>
<dbReference type="RefSeq" id="WP_307346443.1">
    <property type="nucleotide sequence ID" value="NZ_JAUSVS010000001.1"/>
</dbReference>
<protein>
    <recommendedName>
        <fullName evidence="6 10">UDP-glucose 4-epimerase</fullName>
        <ecNumber evidence="5 10">5.1.3.2</ecNumber>
    </recommendedName>
</protein>
<comment type="similarity">
    <text evidence="4 10">Belongs to the NAD(P)-dependent epimerase/dehydratase family.</text>
</comment>
<dbReference type="PANTHER" id="PTHR43725">
    <property type="entry name" value="UDP-GLUCOSE 4-EPIMERASE"/>
    <property type="match status" value="1"/>
</dbReference>
<dbReference type="InterPro" id="IPR005886">
    <property type="entry name" value="UDP_G4E"/>
</dbReference>
<evidence type="ECO:0000256" key="5">
    <source>
        <dbReference type="ARBA" id="ARBA00013189"/>
    </source>
</evidence>
<evidence type="ECO:0000259" key="11">
    <source>
        <dbReference type="Pfam" id="PF01370"/>
    </source>
</evidence>
<comment type="pathway">
    <text evidence="3 10">Carbohydrate metabolism; galactose metabolism.</text>
</comment>
<keyword evidence="9 10" id="KW-0119">Carbohydrate metabolism</keyword>
<proteinExistence type="inferred from homology"/>
<sequence length="325" mass="35057">MSRTILVTGGAGYVGSHCCKALAAAGWTIVVYDNLSRGWREFVKWGRLIEGDVTDAAALKRAMAEVRPDAVAHFAALAYVGESIEQPGDYYRVNALGMLNLLEAMREAGTSRILFSSSCATYGVPTRLPIDETHPQSPINPYGWSKLISEKMLADYGVAHGIRSVALRYFNAAGDDPELEVGEKHEPETHMIPLAIRAAQAGGGTFSINGDDFDTADGTCVRDYIHVRDLADAHVRGLDYLMNGGGSDVFNLGTGTGLSVSEVLDAVERFSNAKIRRQVGPRRPGDPAALVASAEKARRVLGWTPSHSSVDEIIGSAWRWHQKAG</sequence>
<comment type="caution">
    <text evidence="12">The sequence shown here is derived from an EMBL/GenBank/DDBJ whole genome shotgun (WGS) entry which is preliminary data.</text>
</comment>
<comment type="cofactor">
    <cofactor evidence="2 10">
        <name>NAD(+)</name>
        <dbReference type="ChEBI" id="CHEBI:57540"/>
    </cofactor>
</comment>
<keyword evidence="13" id="KW-1185">Reference proteome</keyword>
<dbReference type="Gene3D" id="3.40.50.720">
    <property type="entry name" value="NAD(P)-binding Rossmann-like Domain"/>
    <property type="match status" value="1"/>
</dbReference>
<evidence type="ECO:0000313" key="13">
    <source>
        <dbReference type="Proteomes" id="UP001228905"/>
    </source>
</evidence>
<evidence type="ECO:0000256" key="7">
    <source>
        <dbReference type="ARBA" id="ARBA00023027"/>
    </source>
</evidence>
<gene>
    <name evidence="12" type="ORF">QO010_000860</name>
</gene>
<evidence type="ECO:0000256" key="10">
    <source>
        <dbReference type="RuleBase" id="RU366046"/>
    </source>
</evidence>
<organism evidence="12 13">
    <name type="scientific">Caulobacter ginsengisoli</name>
    <dbReference type="NCBI Taxonomy" id="400775"/>
    <lineage>
        <taxon>Bacteria</taxon>
        <taxon>Pseudomonadati</taxon>
        <taxon>Pseudomonadota</taxon>
        <taxon>Alphaproteobacteria</taxon>
        <taxon>Caulobacterales</taxon>
        <taxon>Caulobacteraceae</taxon>
        <taxon>Caulobacter</taxon>
    </lineage>
</organism>
<dbReference type="NCBIfam" id="TIGR01179">
    <property type="entry name" value="galE"/>
    <property type="match status" value="1"/>
</dbReference>
<dbReference type="SUPFAM" id="SSF51735">
    <property type="entry name" value="NAD(P)-binding Rossmann-fold domains"/>
    <property type="match status" value="1"/>
</dbReference>